<dbReference type="STRING" id="320771.Cflav_PD3661"/>
<dbReference type="RefSeq" id="WP_007415262.1">
    <property type="nucleotide sequence ID" value="NZ_ABOX02000014.1"/>
</dbReference>
<evidence type="ECO:0000313" key="3">
    <source>
        <dbReference type="Proteomes" id="UP000003688"/>
    </source>
</evidence>
<proteinExistence type="predicted"/>
<organism evidence="2 3">
    <name type="scientific">Pedosphaera parvula (strain Ellin514)</name>
    <dbReference type="NCBI Taxonomy" id="320771"/>
    <lineage>
        <taxon>Bacteria</taxon>
        <taxon>Pseudomonadati</taxon>
        <taxon>Verrucomicrobiota</taxon>
        <taxon>Pedosphaerae</taxon>
        <taxon>Pedosphaerales</taxon>
        <taxon>Pedosphaeraceae</taxon>
        <taxon>Pedosphaera</taxon>
    </lineage>
</organism>
<reference evidence="2 3" key="1">
    <citation type="journal article" date="2011" name="J. Bacteriol.">
        <title>Genome sequence of 'Pedosphaera parvula' Ellin514, an aerobic Verrucomicrobial isolate from pasture soil.</title>
        <authorList>
            <person name="Kant R."/>
            <person name="van Passel M.W."/>
            <person name="Sangwan P."/>
            <person name="Palva A."/>
            <person name="Lucas S."/>
            <person name="Copeland A."/>
            <person name="Lapidus A."/>
            <person name="Glavina Del Rio T."/>
            <person name="Dalin E."/>
            <person name="Tice H."/>
            <person name="Bruce D."/>
            <person name="Goodwin L."/>
            <person name="Pitluck S."/>
            <person name="Chertkov O."/>
            <person name="Larimer F.W."/>
            <person name="Land M.L."/>
            <person name="Hauser L."/>
            <person name="Brettin T.S."/>
            <person name="Detter J.C."/>
            <person name="Han S."/>
            <person name="de Vos W.M."/>
            <person name="Janssen P.H."/>
            <person name="Smidt H."/>
        </authorList>
    </citation>
    <scope>NUCLEOTIDE SEQUENCE [LARGE SCALE GENOMIC DNA]</scope>
    <source>
        <strain evidence="2 3">Ellin514</strain>
    </source>
</reference>
<dbReference type="EMBL" id="ABOX02000014">
    <property type="protein sequence ID" value="EEF60803.1"/>
    <property type="molecule type" value="Genomic_DNA"/>
</dbReference>
<keyword evidence="3" id="KW-1185">Reference proteome</keyword>
<dbReference type="Proteomes" id="UP000003688">
    <property type="component" value="Unassembled WGS sequence"/>
</dbReference>
<keyword evidence="1" id="KW-0732">Signal</keyword>
<evidence type="ECO:0000256" key="1">
    <source>
        <dbReference type="SAM" id="SignalP"/>
    </source>
</evidence>
<sequence precursor="true">MISKLKLLPCATLLLLGLPAYAAVTPQSSAPIASMTEFQRTNTLVGSSSLQQAALAQPAVVDASSGQPAKERKIKIEGNGAAADFGPHHVGFASSLNTPWAVDMVMADGQRLRSHILGLAYYDPTTGQSVLLANLKDCQGELLPPNQIIYRNAFDGASADVVYTYTETSMEQDIVIRKQLPAPSKYSLNAATTRLAVLTEFLNPPVPRKLPSTVDLRALNQAANIQGEDTLGDESILFNTMRIGLGKAFTLGDSSAQIPVGKSWQKLEGRDFLVESTPYALLKPQLDNLPPETASLTPRQHKTLKQALLQASVPAKDSTRSAKPFLLAQGPLQKPGVVLDYLIVSAPLLNINFGGATTNKIGFAAVGQTTNDYWNGYNFPGITPAAITNLKWSDTNNSGAGVTVVNGAGQWGNGVADGMYGPYIYSQAQPGSITVTLTNVPSGTYDFYVYGHSPTDADNGTFTLTSGTTNYGTNGTTIYAGWNSTNWEEGQQYVTFRSVSVVSTQSVVLTVLPDHAGYPILCGLQMVLSSAITNSTPPIASLIDINFGTNTAAKVGKAAVGLTTSDVWNGYNVPGSSALNSVANLKWSDGYTSAVGLTVTNAPGVSNNLVADGMYGPYIYAKSAGNILVTLTNLANGTYDFYVYGHSGTNLDNGVYQLTCGTNSYVTKGTTIWGAGWKTTVWEESQQYVVFRAVSVMTNQPVVFTVQPDASGYALISGLQVVLPMSSTITDSDGDGIPDWWEIQYGLNPHDPSDASADPDGDGWTNLQEYQTAPILTIPMILAFTSSSPIPGTTPSCLNQQFLTP</sequence>
<protein>
    <submittedName>
        <fullName evidence="2">Uncharacterized protein</fullName>
    </submittedName>
</protein>
<evidence type="ECO:0000313" key="2">
    <source>
        <dbReference type="EMBL" id="EEF60803.1"/>
    </source>
</evidence>
<feature type="signal peptide" evidence="1">
    <location>
        <begin position="1"/>
        <end position="22"/>
    </location>
</feature>
<dbReference type="OrthoDB" id="8737820at2"/>
<gene>
    <name evidence="2" type="ORF">Cflav_PD3661</name>
</gene>
<accession>B9XHG8</accession>
<feature type="chain" id="PRO_5002894387" evidence="1">
    <location>
        <begin position="23"/>
        <end position="805"/>
    </location>
</feature>
<dbReference type="AlphaFoldDB" id="B9XHG8"/>
<name>B9XHG8_PEDPL</name>
<comment type="caution">
    <text evidence="2">The sequence shown here is derived from an EMBL/GenBank/DDBJ whole genome shotgun (WGS) entry which is preliminary data.</text>
</comment>